<feature type="domain" description="BTB" evidence="2">
    <location>
        <begin position="139"/>
        <end position="207"/>
    </location>
</feature>
<feature type="non-terminal residue" evidence="3">
    <location>
        <position position="1093"/>
    </location>
</feature>
<evidence type="ECO:0000259" key="2">
    <source>
        <dbReference type="PROSITE" id="PS50097"/>
    </source>
</evidence>
<reference evidence="3" key="1">
    <citation type="submission" date="2021-12" db="EMBL/GenBank/DDBJ databases">
        <authorList>
            <person name="Martin H S."/>
        </authorList>
    </citation>
    <scope>NUCLEOTIDE SEQUENCE</scope>
</reference>
<dbReference type="GO" id="GO:0061138">
    <property type="term" value="P:morphogenesis of a branching epithelium"/>
    <property type="evidence" value="ECO:0007669"/>
    <property type="project" value="InterPro"/>
</dbReference>
<dbReference type="OrthoDB" id="2347980at2759"/>
<feature type="domain" description="BTB" evidence="2">
    <location>
        <begin position="282"/>
        <end position="361"/>
    </location>
</feature>
<dbReference type="InterPro" id="IPR042345">
    <property type="entry name" value="Btbd7"/>
</dbReference>
<feature type="region of interest" description="Disordered" evidence="1">
    <location>
        <begin position="827"/>
        <end position="865"/>
    </location>
</feature>
<evidence type="ECO:0000313" key="3">
    <source>
        <dbReference type="EMBL" id="CAH0730828.1"/>
    </source>
</evidence>
<dbReference type="Pfam" id="PF00651">
    <property type="entry name" value="BTB"/>
    <property type="match status" value="1"/>
</dbReference>
<keyword evidence="4" id="KW-1185">Reference proteome</keyword>
<dbReference type="PROSITE" id="PS50097">
    <property type="entry name" value="BTB"/>
    <property type="match status" value="2"/>
</dbReference>
<feature type="compositionally biased region" description="Low complexity" evidence="1">
    <location>
        <begin position="1042"/>
        <end position="1055"/>
    </location>
</feature>
<feature type="compositionally biased region" description="Gly residues" evidence="1">
    <location>
        <begin position="1030"/>
        <end position="1041"/>
    </location>
</feature>
<organism evidence="3 4">
    <name type="scientific">Brenthis ino</name>
    <name type="common">lesser marbled fritillary</name>
    <dbReference type="NCBI Taxonomy" id="405034"/>
    <lineage>
        <taxon>Eukaryota</taxon>
        <taxon>Metazoa</taxon>
        <taxon>Ecdysozoa</taxon>
        <taxon>Arthropoda</taxon>
        <taxon>Hexapoda</taxon>
        <taxon>Insecta</taxon>
        <taxon>Pterygota</taxon>
        <taxon>Neoptera</taxon>
        <taxon>Endopterygota</taxon>
        <taxon>Lepidoptera</taxon>
        <taxon>Glossata</taxon>
        <taxon>Ditrysia</taxon>
        <taxon>Papilionoidea</taxon>
        <taxon>Nymphalidae</taxon>
        <taxon>Heliconiinae</taxon>
        <taxon>Argynnini</taxon>
        <taxon>Brenthis</taxon>
    </lineage>
</organism>
<dbReference type="InterPro" id="IPR000210">
    <property type="entry name" value="BTB/POZ_dom"/>
</dbReference>
<dbReference type="Proteomes" id="UP000838878">
    <property type="component" value="Chromosome 9"/>
</dbReference>
<dbReference type="InterPro" id="IPR011333">
    <property type="entry name" value="SKP1/BTB/POZ_sf"/>
</dbReference>
<proteinExistence type="predicted"/>
<gene>
    <name evidence="3" type="ORF">BINO364_LOCUS15763</name>
</gene>
<dbReference type="SUPFAM" id="SSF54695">
    <property type="entry name" value="POZ domain"/>
    <property type="match status" value="2"/>
</dbReference>
<dbReference type="PANTHER" id="PTHR16064:SF3">
    <property type="entry name" value="BTB_POZ DOMAIN-CONTAINING PROTEIN 7"/>
    <property type="match status" value="1"/>
</dbReference>
<feature type="compositionally biased region" description="Pro residues" evidence="1">
    <location>
        <begin position="1011"/>
        <end position="1028"/>
    </location>
</feature>
<dbReference type="PANTHER" id="PTHR16064">
    <property type="entry name" value="BTB POZ DOMAIN CONTAINING 7"/>
    <property type="match status" value="1"/>
</dbReference>
<dbReference type="AlphaFoldDB" id="A0A8J9VUH1"/>
<protein>
    <recommendedName>
        <fullName evidence="2">BTB domain-containing protein</fullName>
    </recommendedName>
</protein>
<sequence length="1093" mass="116495">MTRLLCCLRARADMGAAISHPQEGEACDGGVPASPPTMADVIRERKKKAGGAGLGTLRRRIAAAARRPRDARPDRGCEHARFIRSVVSSWRVAEVFQLSEELEAGAALRDLVTQAELAREPAPALHQDLARMYRERWWCDVELVGAGWSLAAHRVILSARCTYFRDLLQRYPTSCRVPLEGVGGALSRDEAEACVFALYAGTSALNARCDRCSEWERGMNSDAELDIISVENSTQRRCACGGGGGGGAAGEARARRAGELLGASGAGLARDLRRLLERGELADARLAWPAPPHGFRADLPCHRLLLAARSRFFRSVLSRRCAGGAGGAGGGVVCVDEKVLPRRFARALLHAAYTDQVDLSLIGRSSSSPSSSNSGGGTLRGNGRGSTIAMLDDAFQLYEIARFLEMPIVAQGCEDAAARALCADTLPHCLRWSAAPHASAWLHRRCVKCDVCACRQAMRYLRDEFPAVMASSAAARLPRSALAAALASPFLQASEAQALRALLRWAERAAQPAPPSALPTPSAPQLCAEPNLLWHTTHARRAARARRRAAPDAALRHALAELLPLLRLEHLPPDCDALALAARRGLLPPAHEGGTVDAWLGRGAHRPPRCFLPYLDELRALLHEQPRPPRAAAPPAPARAARDAGRIPDTLYMVAEAAEALAAARGACVSPRTLRALRRRAAELRAAAPAQRALRLHAHDAREVRRQIALRAVREMSLPDSCAELLLDADAPDDREGSEEWERGAARSDLDDSDCCRSASGSLRRAGAAAALAALEPTRSACRRDAPPRADAAHVRSASYTRARLSAAVPDVAMAPNANTHLLTARDYPHPHAQHPPHLHAPPHPPHPAHPPHPPHAHTQPHAHALHAAHAELGAVLQLDLGDGATHTPRPGSRAQRAARQHREHSQGMSCSRRDDDELRAAIELSVIRVTLTSNACNKNAIFLNSTAYSSLQVARRAPAADLLPPPDFASARSRATPSPAALAPAPAPGAARRRDAHLSIASSTTERRPAPGPSAPAPAIAPAPAGAPPGAGVGAGGAPRAGGASRSPSPRRSPYPLYTLYAQRDFSRSEGGYGRVPRSRAHSPAPRTHAYA</sequence>
<feature type="region of interest" description="Disordered" evidence="1">
    <location>
        <begin position="882"/>
        <end position="914"/>
    </location>
</feature>
<evidence type="ECO:0000313" key="4">
    <source>
        <dbReference type="Proteomes" id="UP000838878"/>
    </source>
</evidence>
<feature type="compositionally biased region" description="Basic and acidic residues" evidence="1">
    <location>
        <begin position="733"/>
        <end position="750"/>
    </location>
</feature>
<feature type="region of interest" description="Disordered" evidence="1">
    <location>
        <begin position="733"/>
        <end position="757"/>
    </location>
</feature>
<dbReference type="EMBL" id="OV170229">
    <property type="protein sequence ID" value="CAH0730828.1"/>
    <property type="molecule type" value="Genomic_DNA"/>
</dbReference>
<name>A0A8J9VUH1_9NEOP</name>
<feature type="region of interest" description="Disordered" evidence="1">
    <location>
        <begin position="965"/>
        <end position="1093"/>
    </location>
</feature>
<feature type="compositionally biased region" description="Pro residues" evidence="1">
    <location>
        <begin position="839"/>
        <end position="852"/>
    </location>
</feature>
<feature type="compositionally biased region" description="Low complexity" evidence="1">
    <location>
        <begin position="970"/>
        <end position="991"/>
    </location>
</feature>
<dbReference type="Gene3D" id="3.30.710.10">
    <property type="entry name" value="Potassium Channel Kv1.1, Chain A"/>
    <property type="match status" value="2"/>
</dbReference>
<feature type="compositionally biased region" description="Basic residues" evidence="1">
    <location>
        <begin position="853"/>
        <end position="865"/>
    </location>
</feature>
<evidence type="ECO:0000256" key="1">
    <source>
        <dbReference type="SAM" id="MobiDB-lite"/>
    </source>
</evidence>
<accession>A0A8J9VUH1</accession>